<evidence type="ECO:0000256" key="1">
    <source>
        <dbReference type="SAM" id="MobiDB-lite"/>
    </source>
</evidence>
<protein>
    <submittedName>
        <fullName evidence="2">Uncharacterized protein</fullName>
    </submittedName>
</protein>
<reference evidence="3" key="1">
    <citation type="journal article" date="2008" name="Nat. Genet.">
        <title>The Pristionchus pacificus genome provides a unique perspective on nematode lifestyle and parasitism.</title>
        <authorList>
            <person name="Dieterich C."/>
            <person name="Clifton S.W."/>
            <person name="Schuster L.N."/>
            <person name="Chinwalla A."/>
            <person name="Delehaunty K."/>
            <person name="Dinkelacker I."/>
            <person name="Fulton L."/>
            <person name="Fulton R."/>
            <person name="Godfrey J."/>
            <person name="Minx P."/>
            <person name="Mitreva M."/>
            <person name="Roeseler W."/>
            <person name="Tian H."/>
            <person name="Witte H."/>
            <person name="Yang S.P."/>
            <person name="Wilson R.K."/>
            <person name="Sommer R.J."/>
        </authorList>
    </citation>
    <scope>NUCLEOTIDE SEQUENCE [LARGE SCALE GENOMIC DNA]</scope>
    <source>
        <strain evidence="3">PS312</strain>
    </source>
</reference>
<dbReference type="EnsemblMetazoa" id="PPA46437.1">
    <property type="protein sequence ID" value="PPA46437.1"/>
    <property type="gene ID" value="WBGene00284806"/>
</dbReference>
<evidence type="ECO:0000313" key="2">
    <source>
        <dbReference type="EnsemblMetazoa" id="PPA46437.1"/>
    </source>
</evidence>
<keyword evidence="3" id="KW-1185">Reference proteome</keyword>
<accession>A0A8R1Z3M6</accession>
<proteinExistence type="predicted"/>
<gene>
    <name evidence="2" type="primary">WBGene00284806</name>
</gene>
<dbReference type="Proteomes" id="UP000005239">
    <property type="component" value="Unassembled WGS sequence"/>
</dbReference>
<name>A0A2A6C9P8_PRIPA</name>
<feature type="compositionally biased region" description="Polar residues" evidence="1">
    <location>
        <begin position="48"/>
        <end position="58"/>
    </location>
</feature>
<sequence length="78" mass="9246">MDGWAQLASSFVISFAGFHTGDFLLIEFGRHEITSKKHRWLKRDRATNRSNTREQSIAETRRRKSIFHNTTTRRLVLR</sequence>
<accession>A0A2A6C9P8</accession>
<reference evidence="2" key="2">
    <citation type="submission" date="2022-06" db="UniProtKB">
        <authorList>
            <consortium name="EnsemblMetazoa"/>
        </authorList>
    </citation>
    <scope>IDENTIFICATION</scope>
    <source>
        <strain evidence="2">PS312</strain>
    </source>
</reference>
<evidence type="ECO:0000313" key="3">
    <source>
        <dbReference type="Proteomes" id="UP000005239"/>
    </source>
</evidence>
<dbReference type="AlphaFoldDB" id="A0A2A6C9P8"/>
<feature type="region of interest" description="Disordered" evidence="1">
    <location>
        <begin position="44"/>
        <end position="64"/>
    </location>
</feature>
<organism evidence="2 3">
    <name type="scientific">Pristionchus pacificus</name>
    <name type="common">Parasitic nematode worm</name>
    <dbReference type="NCBI Taxonomy" id="54126"/>
    <lineage>
        <taxon>Eukaryota</taxon>
        <taxon>Metazoa</taxon>
        <taxon>Ecdysozoa</taxon>
        <taxon>Nematoda</taxon>
        <taxon>Chromadorea</taxon>
        <taxon>Rhabditida</taxon>
        <taxon>Rhabditina</taxon>
        <taxon>Diplogasteromorpha</taxon>
        <taxon>Diplogasteroidea</taxon>
        <taxon>Neodiplogasteridae</taxon>
        <taxon>Pristionchus</taxon>
    </lineage>
</organism>